<evidence type="ECO:0000313" key="3">
    <source>
        <dbReference type="Proteomes" id="UP000224563"/>
    </source>
</evidence>
<feature type="region of interest" description="Disordered" evidence="1">
    <location>
        <begin position="177"/>
        <end position="199"/>
    </location>
</feature>
<organism evidence="2 3">
    <name type="scientific">Agathobacter ruminis</name>
    <dbReference type="NCBI Taxonomy" id="1712665"/>
    <lineage>
        <taxon>Bacteria</taxon>
        <taxon>Bacillati</taxon>
        <taxon>Bacillota</taxon>
        <taxon>Clostridia</taxon>
        <taxon>Lachnospirales</taxon>
        <taxon>Lachnospiraceae</taxon>
        <taxon>Agathobacter</taxon>
    </lineage>
</organism>
<dbReference type="Proteomes" id="UP000224563">
    <property type="component" value="Unassembled WGS sequence"/>
</dbReference>
<evidence type="ECO:0000313" key="2">
    <source>
        <dbReference type="EMBL" id="PHU38226.1"/>
    </source>
</evidence>
<keyword evidence="3" id="KW-1185">Reference proteome</keyword>
<comment type="caution">
    <text evidence="2">The sequence shown here is derived from an EMBL/GenBank/DDBJ whole genome shotgun (WGS) entry which is preliminary data.</text>
</comment>
<protein>
    <recommendedName>
        <fullName evidence="4">DNA replication protein DnaD</fullName>
    </recommendedName>
</protein>
<feature type="compositionally biased region" description="Low complexity" evidence="1">
    <location>
        <begin position="184"/>
        <end position="199"/>
    </location>
</feature>
<evidence type="ECO:0008006" key="4">
    <source>
        <dbReference type="Google" id="ProtNLM"/>
    </source>
</evidence>
<dbReference type="EMBL" id="PDYG01000013">
    <property type="protein sequence ID" value="PHU38226.1"/>
    <property type="molecule type" value="Genomic_DNA"/>
</dbReference>
<dbReference type="RefSeq" id="WP_099385691.1">
    <property type="nucleotide sequence ID" value="NZ_JANSWH010000063.1"/>
</dbReference>
<name>A0A2G3E4L8_9FIRM</name>
<gene>
    <name evidence="2" type="ORF">CSX02_03755</name>
</gene>
<accession>A0A2G3E4L8</accession>
<reference evidence="2 3" key="2">
    <citation type="submission" date="2017-10" db="EMBL/GenBank/DDBJ databases">
        <authorList>
            <person name="Banno H."/>
            <person name="Chua N.-H."/>
        </authorList>
    </citation>
    <scope>NUCLEOTIDE SEQUENCE [LARGE SCALE GENOMIC DNA]</scope>
    <source>
        <strain evidence="2 3">JK623</strain>
    </source>
</reference>
<proteinExistence type="predicted"/>
<sequence>MTKSINPLTQNPIVDAVGKLNLTGNIVPESWYYTIINDKGKTNPLAILILADIVYWYRPTEERDETTLSVSYSKKFHDENYLQRSYEQLMEKFNISKKQARDALIFLEDLGVVKRHFKSIVVAGLPLSNVMFLELIPDVLEKLTFPSGQFLDLGGNKNVTTPFPKSNEDMTQMETAPDEKVDTYTKTSSKNTTNISTQSSSTTLEDKNLAFVVDEAQELLKEFDLPEKDIQSILSAADHDILRIKNAKAVFDQQTAKINNVTGWFIKAIKEGYQPISKTPRIRNGIHNFLEREYSDDFWEQLERRKLMED</sequence>
<reference evidence="2 3" key="1">
    <citation type="submission" date="2017-10" db="EMBL/GenBank/DDBJ databases">
        <title>Resolving the taxonomy of Roseburia spp., Eubacterium rectale and Agathobacter spp. through phylogenomic analysis.</title>
        <authorList>
            <person name="Sheridan P.O."/>
            <person name="Walker A.W."/>
            <person name="Duncan S.H."/>
            <person name="Scott K.P."/>
            <person name="Toole P.W.O."/>
            <person name="Luis P."/>
            <person name="Flint H.J."/>
        </authorList>
    </citation>
    <scope>NUCLEOTIDE SEQUENCE [LARGE SCALE GENOMIC DNA]</scope>
    <source>
        <strain evidence="2 3">JK623</strain>
    </source>
</reference>
<dbReference type="AlphaFoldDB" id="A0A2G3E4L8"/>
<evidence type="ECO:0000256" key="1">
    <source>
        <dbReference type="SAM" id="MobiDB-lite"/>
    </source>
</evidence>